<gene>
    <name evidence="2" type="ORF">Nans01_48120</name>
</gene>
<dbReference type="EMBL" id="BSQG01000015">
    <property type="protein sequence ID" value="GLU50461.1"/>
    <property type="molecule type" value="Genomic_DNA"/>
</dbReference>
<evidence type="ECO:0000313" key="2">
    <source>
        <dbReference type="EMBL" id="GLU50461.1"/>
    </source>
</evidence>
<dbReference type="RefSeq" id="WP_285761998.1">
    <property type="nucleotide sequence ID" value="NZ_BSQG01000015.1"/>
</dbReference>
<protein>
    <submittedName>
        <fullName evidence="2">Uncharacterized protein</fullName>
    </submittedName>
</protein>
<reference evidence="2" key="1">
    <citation type="submission" date="2023-02" db="EMBL/GenBank/DDBJ databases">
        <title>Nocardiopsis ansamitocini NBRC 112285.</title>
        <authorList>
            <person name="Ichikawa N."/>
            <person name="Sato H."/>
            <person name="Tonouchi N."/>
        </authorList>
    </citation>
    <scope>NUCLEOTIDE SEQUENCE</scope>
    <source>
        <strain evidence="2">NBRC 112285</strain>
    </source>
</reference>
<feature type="compositionally biased region" description="Low complexity" evidence="1">
    <location>
        <begin position="97"/>
        <end position="106"/>
    </location>
</feature>
<evidence type="ECO:0000256" key="1">
    <source>
        <dbReference type="SAM" id="MobiDB-lite"/>
    </source>
</evidence>
<name>A0A9W6UJ10_9ACTN</name>
<feature type="region of interest" description="Disordered" evidence="1">
    <location>
        <begin position="97"/>
        <end position="133"/>
    </location>
</feature>
<dbReference type="AlphaFoldDB" id="A0A9W6UJ10"/>
<comment type="caution">
    <text evidence="2">The sequence shown here is derived from an EMBL/GenBank/DDBJ whole genome shotgun (WGS) entry which is preliminary data.</text>
</comment>
<accession>A0A9W6UJ10</accession>
<evidence type="ECO:0000313" key="3">
    <source>
        <dbReference type="Proteomes" id="UP001165092"/>
    </source>
</evidence>
<sequence length="133" mass="14648">MATNNDGLAVSPAEMERMGQELRAPGDMMLELTEQTNRQVEALGEPWGREGDIAKAAKENLVPMLKMFNELGPTLAKAFYHAADETVKSARMFQASDEAAQESAQDFLRPIGDYDSNYNPNDHGNYGGRHGTK</sequence>
<proteinExistence type="predicted"/>
<dbReference type="Proteomes" id="UP001165092">
    <property type="component" value="Unassembled WGS sequence"/>
</dbReference>
<organism evidence="2 3">
    <name type="scientific">Nocardiopsis ansamitocini</name>
    <dbReference type="NCBI Taxonomy" id="1670832"/>
    <lineage>
        <taxon>Bacteria</taxon>
        <taxon>Bacillati</taxon>
        <taxon>Actinomycetota</taxon>
        <taxon>Actinomycetes</taxon>
        <taxon>Streptosporangiales</taxon>
        <taxon>Nocardiopsidaceae</taxon>
        <taxon>Nocardiopsis</taxon>
    </lineage>
</organism>
<keyword evidence="3" id="KW-1185">Reference proteome</keyword>